<dbReference type="AlphaFoldDB" id="F0U6V1"/>
<organism evidence="3">
    <name type="scientific">Ajellomyces capsulatus (strain H88)</name>
    <name type="common">Darling's disease fungus</name>
    <name type="synonym">Histoplasma capsulatum</name>
    <dbReference type="NCBI Taxonomy" id="544711"/>
    <lineage>
        <taxon>Eukaryota</taxon>
        <taxon>Fungi</taxon>
        <taxon>Dikarya</taxon>
        <taxon>Ascomycota</taxon>
        <taxon>Pezizomycotina</taxon>
        <taxon>Eurotiomycetes</taxon>
        <taxon>Eurotiomycetidae</taxon>
        <taxon>Onygenales</taxon>
        <taxon>Ajellomycetaceae</taxon>
        <taxon>Histoplasma</taxon>
    </lineage>
</organism>
<feature type="signal peptide" evidence="1">
    <location>
        <begin position="1"/>
        <end position="24"/>
    </location>
</feature>
<dbReference type="EMBL" id="DS990636">
    <property type="protein sequence ID" value="EGC41530.1"/>
    <property type="molecule type" value="Genomic_DNA"/>
</dbReference>
<proteinExistence type="predicted"/>
<sequence length="209" mass="23884">MWRVAEMMTSALMMSLKIWHSALLHPSSKQDNLSGSLSNLQVMLQGYGNACDRITQEWEDIEESDCGHGCLREDGKSDVSRFLKSLLLWAKWHLGNVKARFSVRMHVCNIKYAILDDASFHLFEQYRVQINVISTSHWKFLPPEENKALKSVIYVQNIHLHDPSSQHPMVIPLLPRLLVFAPFHSRPDPAHDANPPLAPCPLLSTTYKD</sequence>
<dbReference type="HOGENOM" id="CLU_1315072_0_0_1"/>
<name>F0U6V1_AJEC8</name>
<dbReference type="VEuPathDB" id="FungiDB:I7I53_07541"/>
<evidence type="ECO:0000313" key="2">
    <source>
        <dbReference type="EMBL" id="EGC41530.1"/>
    </source>
</evidence>
<protein>
    <submittedName>
        <fullName evidence="2">Predicted protein</fullName>
    </submittedName>
</protein>
<evidence type="ECO:0000313" key="3">
    <source>
        <dbReference type="Proteomes" id="UP000008142"/>
    </source>
</evidence>
<dbReference type="Proteomes" id="UP000008142">
    <property type="component" value="Unassembled WGS sequence"/>
</dbReference>
<accession>F0U6V1</accession>
<feature type="chain" id="PRO_5003257586" evidence="1">
    <location>
        <begin position="25"/>
        <end position="209"/>
    </location>
</feature>
<keyword evidence="1" id="KW-0732">Signal</keyword>
<evidence type="ECO:0000256" key="1">
    <source>
        <dbReference type="SAM" id="SignalP"/>
    </source>
</evidence>
<reference evidence="3" key="1">
    <citation type="submission" date="2008-07" db="EMBL/GenBank/DDBJ databases">
        <title>Annotation of Ajellomyces capsulatus strain H88.</title>
        <authorList>
            <person name="Champion M."/>
            <person name="Cuomo C."/>
            <person name="Ma L.-J."/>
            <person name="Henn M.R."/>
            <person name="Sil A."/>
            <person name="Goldman B."/>
            <person name="Young S.K."/>
            <person name="Kodira C.D."/>
            <person name="Zeng Q."/>
            <person name="Koehrsen M."/>
            <person name="Alvarado L."/>
            <person name="Berlin A."/>
            <person name="Borenstein D."/>
            <person name="Chen Z."/>
            <person name="Engels R."/>
            <person name="Freedman E."/>
            <person name="Gellesch M."/>
            <person name="Goldberg J."/>
            <person name="Griggs A."/>
            <person name="Gujja S."/>
            <person name="Heiman D."/>
            <person name="Hepburn T."/>
            <person name="Howarth C."/>
            <person name="Jen D."/>
            <person name="Larson L."/>
            <person name="Lewis B."/>
            <person name="Mehta T."/>
            <person name="Park D."/>
            <person name="Pearson M."/>
            <person name="Roberts A."/>
            <person name="Saif S."/>
            <person name="Shea T."/>
            <person name="Shenoy N."/>
            <person name="Sisk P."/>
            <person name="Stolte C."/>
            <person name="Sykes S."/>
            <person name="Walk T."/>
            <person name="White J."/>
            <person name="Yandava C."/>
            <person name="Klein B."/>
            <person name="McEwen J.G."/>
            <person name="Puccia R."/>
            <person name="Goldman G.H."/>
            <person name="Felipe M.S."/>
            <person name="Nino-Vega G."/>
            <person name="San-Blas G."/>
            <person name="Taylor J."/>
            <person name="Mendoza L."/>
            <person name="Galagan J."/>
            <person name="Nusbaum C."/>
            <person name="Birren B."/>
        </authorList>
    </citation>
    <scope>NUCLEOTIDE SEQUENCE [LARGE SCALE GENOMIC DNA]</scope>
    <source>
        <strain evidence="3">H88</strain>
    </source>
</reference>
<gene>
    <name evidence="2" type="ORF">HCEG_00892</name>
</gene>